<keyword evidence="12" id="KW-0460">Magnesium</keyword>
<dbReference type="GO" id="GO:0008765">
    <property type="term" value="F:UDP-N-acetylmuramoylalanyl-D-glutamate-2,6-diaminopimelate ligase activity"/>
    <property type="evidence" value="ECO:0007669"/>
    <property type="project" value="UniProtKB-UniRule"/>
</dbReference>
<dbReference type="NCBIfam" id="TIGR01085">
    <property type="entry name" value="murE"/>
    <property type="match status" value="1"/>
</dbReference>
<dbReference type="SUPFAM" id="SSF53623">
    <property type="entry name" value="MurD-like peptide ligases, catalytic domain"/>
    <property type="match status" value="1"/>
</dbReference>
<evidence type="ECO:0000256" key="8">
    <source>
        <dbReference type="ARBA" id="ARBA00022960"/>
    </source>
</evidence>
<evidence type="ECO:0000256" key="11">
    <source>
        <dbReference type="ARBA" id="ARBA00023316"/>
    </source>
</evidence>
<evidence type="ECO:0000256" key="10">
    <source>
        <dbReference type="ARBA" id="ARBA00023306"/>
    </source>
</evidence>
<feature type="binding site" evidence="12">
    <location>
        <position position="190"/>
    </location>
    <ligand>
        <name>UDP-N-acetyl-alpha-D-muramoyl-L-alanyl-D-glutamate</name>
        <dbReference type="ChEBI" id="CHEBI:83900"/>
    </ligand>
</feature>
<dbReference type="SUPFAM" id="SSF63418">
    <property type="entry name" value="MurE/MurF N-terminal domain"/>
    <property type="match status" value="1"/>
</dbReference>
<comment type="cofactor">
    <cofactor evidence="12">
        <name>Mg(2+)</name>
        <dbReference type="ChEBI" id="CHEBI:18420"/>
    </cofactor>
</comment>
<dbReference type="PANTHER" id="PTHR23135:SF4">
    <property type="entry name" value="UDP-N-ACETYLMURAMOYL-L-ALANYL-D-GLUTAMATE--2,6-DIAMINOPIMELATE LIGASE MURE HOMOLOG, CHLOROPLASTIC"/>
    <property type="match status" value="1"/>
</dbReference>
<dbReference type="NCBIfam" id="NF001124">
    <property type="entry name" value="PRK00139.1-2"/>
    <property type="match status" value="1"/>
</dbReference>
<dbReference type="Gene3D" id="3.90.190.20">
    <property type="entry name" value="Mur ligase, C-terminal domain"/>
    <property type="match status" value="1"/>
</dbReference>
<evidence type="ECO:0000256" key="12">
    <source>
        <dbReference type="HAMAP-Rule" id="MF_00208"/>
    </source>
</evidence>
<keyword evidence="11 12" id="KW-0961">Cell wall biogenesis/degradation</keyword>
<evidence type="ECO:0000259" key="14">
    <source>
        <dbReference type="Pfam" id="PF01225"/>
    </source>
</evidence>
<dbReference type="HAMAP" id="MF_00208">
    <property type="entry name" value="MurE"/>
    <property type="match status" value="1"/>
</dbReference>
<dbReference type="UniPathway" id="UPA00219"/>
<dbReference type="Pfam" id="PF01225">
    <property type="entry name" value="Mur_ligase"/>
    <property type="match status" value="1"/>
</dbReference>
<evidence type="ECO:0000256" key="5">
    <source>
        <dbReference type="ARBA" id="ARBA00022618"/>
    </source>
</evidence>
<keyword evidence="18" id="KW-1185">Reference proteome</keyword>
<comment type="similarity">
    <text evidence="2 12">Belongs to the MurCDEF family. MurE subfamily.</text>
</comment>
<feature type="short sequence motif" description="Meso-diaminopimelate recognition motif" evidence="12">
    <location>
        <begin position="405"/>
        <end position="408"/>
    </location>
</feature>
<keyword evidence="9 12" id="KW-0573">Peptidoglycan synthesis</keyword>
<keyword evidence="8 12" id="KW-0133">Cell shape</keyword>
<feature type="binding site" evidence="12">
    <location>
        <position position="30"/>
    </location>
    <ligand>
        <name>UDP-N-acetyl-alpha-D-muramoyl-L-alanyl-D-glutamate</name>
        <dbReference type="ChEBI" id="CHEBI:83900"/>
    </ligand>
</feature>
<feature type="binding site" evidence="12">
    <location>
        <position position="461"/>
    </location>
    <ligand>
        <name>meso-2,6-diaminopimelate</name>
        <dbReference type="ChEBI" id="CHEBI:57791"/>
    </ligand>
</feature>
<keyword evidence="7 12" id="KW-0067">ATP-binding</keyword>
<sequence>MYIKDIIKDIPHKVLSGSIEKDISNIFYDSREVIKDALFVCITGIKTDGHKYIDDVIKKGAQAIIVSKHININEAYRDITVIQVPDSRKALAIASRNFCHNPSKDFNLIGITGTNGKTTTTFLIDHILKQHHKKTGLIGTIENRINDKVIESSRTTPESYDLQKLLQNMKNEQVDNVIMEVSSHALSLDRVYGLSYKTAVFTNLSLDHLDYHKTMDNYLKAKAKLFKMSEYGVVNIDDKASNAILREAQCKKIYTYSTMNPKADFYANKIELNATGVVFNLIFDEKIYRVNYSTPGKFSVYNALAGIIATYIEGIPLSNIIEYINQFTGVSGRFETINSQSGYSVIVDYAHSPDGLLNVLKSIKEFAKGRVITVFGCGGDRDKSKRPIMGEIASEYSDFVIITSDNPRTENPETIIKEIEVGISKNKCAYSTILSRKEGIKFAITMAEEDDVILIAGKGHETYQEINDEIYDFNDVEIVKETIQEESNLV</sequence>
<organism evidence="17 18">
    <name type="scientific">Natranaerovirga hydrolytica</name>
    <dbReference type="NCBI Taxonomy" id="680378"/>
    <lineage>
        <taxon>Bacteria</taxon>
        <taxon>Bacillati</taxon>
        <taxon>Bacillota</taxon>
        <taxon>Clostridia</taxon>
        <taxon>Lachnospirales</taxon>
        <taxon>Natranaerovirgaceae</taxon>
        <taxon>Natranaerovirga</taxon>
    </lineage>
</organism>
<comment type="PTM">
    <text evidence="12">Carboxylation is probably crucial for Mg(2+) binding and, consequently, for the gamma-phosphate positioning of ATP.</text>
</comment>
<comment type="pathway">
    <text evidence="1 12 13">Cell wall biogenesis; peptidoglycan biosynthesis.</text>
</comment>
<feature type="modified residue" description="N6-carboxylysine" evidence="12">
    <location>
        <position position="222"/>
    </location>
</feature>
<dbReference type="RefSeq" id="WP_132279353.1">
    <property type="nucleotide sequence ID" value="NZ_SMGQ01000011.1"/>
</dbReference>
<feature type="binding site" evidence="12">
    <location>
        <begin position="113"/>
        <end position="119"/>
    </location>
    <ligand>
        <name>ATP</name>
        <dbReference type="ChEBI" id="CHEBI:30616"/>
    </ligand>
</feature>
<feature type="binding site" evidence="12">
    <location>
        <position position="381"/>
    </location>
    <ligand>
        <name>meso-2,6-diaminopimelate</name>
        <dbReference type="ChEBI" id="CHEBI:57791"/>
    </ligand>
</feature>
<dbReference type="NCBIfam" id="NF001126">
    <property type="entry name" value="PRK00139.1-4"/>
    <property type="match status" value="1"/>
</dbReference>
<evidence type="ECO:0000313" key="18">
    <source>
        <dbReference type="Proteomes" id="UP000294545"/>
    </source>
</evidence>
<dbReference type="EMBL" id="SMGQ01000011">
    <property type="protein sequence ID" value="TCK97863.1"/>
    <property type="molecule type" value="Genomic_DNA"/>
</dbReference>
<name>A0A4R1N5H4_9FIRM</name>
<feature type="binding site" evidence="12">
    <location>
        <begin position="155"/>
        <end position="156"/>
    </location>
    <ligand>
        <name>UDP-N-acetyl-alpha-D-muramoyl-L-alanyl-D-glutamate</name>
        <dbReference type="ChEBI" id="CHEBI:83900"/>
    </ligand>
</feature>
<dbReference type="InterPro" id="IPR036615">
    <property type="entry name" value="Mur_ligase_C_dom_sf"/>
</dbReference>
<dbReference type="OrthoDB" id="9800958at2"/>
<dbReference type="SUPFAM" id="SSF53244">
    <property type="entry name" value="MurD-like peptide ligases, peptide-binding domain"/>
    <property type="match status" value="1"/>
</dbReference>
<reference evidence="17 18" key="1">
    <citation type="submission" date="2019-03" db="EMBL/GenBank/DDBJ databases">
        <title>Genomic Encyclopedia of Type Strains, Phase IV (KMG-IV): sequencing the most valuable type-strain genomes for metagenomic binning, comparative biology and taxonomic classification.</title>
        <authorList>
            <person name="Goeker M."/>
        </authorList>
    </citation>
    <scope>NUCLEOTIDE SEQUENCE [LARGE SCALE GENOMIC DNA]</scope>
    <source>
        <strain evidence="17 18">DSM 24176</strain>
    </source>
</reference>
<evidence type="ECO:0000256" key="3">
    <source>
        <dbReference type="ARBA" id="ARBA00022490"/>
    </source>
</evidence>
<dbReference type="Pfam" id="PF02875">
    <property type="entry name" value="Mur_ligase_C"/>
    <property type="match status" value="1"/>
</dbReference>
<comment type="subcellular location">
    <subcellularLocation>
        <location evidence="12 13">Cytoplasm</location>
    </subcellularLocation>
</comment>
<evidence type="ECO:0000256" key="1">
    <source>
        <dbReference type="ARBA" id="ARBA00004752"/>
    </source>
</evidence>
<dbReference type="PANTHER" id="PTHR23135">
    <property type="entry name" value="MUR LIGASE FAMILY MEMBER"/>
    <property type="match status" value="1"/>
</dbReference>
<feature type="domain" description="Mur ligase central" evidence="16">
    <location>
        <begin position="111"/>
        <end position="309"/>
    </location>
</feature>
<feature type="binding site" evidence="12">
    <location>
        <position position="182"/>
    </location>
    <ligand>
        <name>UDP-N-acetyl-alpha-D-muramoyl-L-alanyl-D-glutamate</name>
        <dbReference type="ChEBI" id="CHEBI:83900"/>
    </ligand>
</feature>
<evidence type="ECO:0000256" key="13">
    <source>
        <dbReference type="RuleBase" id="RU004135"/>
    </source>
</evidence>
<proteinExistence type="inferred from homology"/>
<dbReference type="InterPro" id="IPR005761">
    <property type="entry name" value="UDP-N-AcMur-Glu-dNH2Pim_ligase"/>
</dbReference>
<keyword evidence="6 12" id="KW-0547">Nucleotide-binding</keyword>
<dbReference type="InterPro" id="IPR036565">
    <property type="entry name" value="Mur-like_cat_sf"/>
</dbReference>
<evidence type="ECO:0000259" key="16">
    <source>
        <dbReference type="Pfam" id="PF08245"/>
    </source>
</evidence>
<dbReference type="InterPro" id="IPR000713">
    <property type="entry name" value="Mur_ligase_N"/>
</dbReference>
<comment type="function">
    <text evidence="12">Catalyzes the addition of meso-diaminopimelic acid to the nucleotide precursor UDP-N-acetylmuramoyl-L-alanyl-D-glutamate (UMAG) in the biosynthesis of bacterial cell-wall peptidoglycan.</text>
</comment>
<protein>
    <recommendedName>
        <fullName evidence="12">UDP-N-acetylmuramoyl-L-alanyl-D-glutamate--2,6-diaminopimelate ligase</fullName>
        <ecNumber evidence="12">6.3.2.13</ecNumber>
    </recommendedName>
    <alternativeName>
        <fullName evidence="12">Meso-A2pm-adding enzyme</fullName>
    </alternativeName>
    <alternativeName>
        <fullName evidence="12">Meso-diaminopimelate-adding enzyme</fullName>
    </alternativeName>
    <alternativeName>
        <fullName evidence="12">UDP-MurNAc-L-Ala-D-Glu:meso-diaminopimelate ligase</fullName>
    </alternativeName>
    <alternativeName>
        <fullName evidence="12">UDP-MurNAc-tripeptide synthetase</fullName>
    </alternativeName>
    <alternativeName>
        <fullName evidence="12">UDP-N-acetylmuramyl-tripeptide synthetase</fullName>
    </alternativeName>
</protein>
<dbReference type="AlphaFoldDB" id="A0A4R1N5H4"/>
<dbReference type="GO" id="GO:0009252">
    <property type="term" value="P:peptidoglycan biosynthetic process"/>
    <property type="evidence" value="ECO:0007669"/>
    <property type="project" value="UniProtKB-UniRule"/>
</dbReference>
<dbReference type="InterPro" id="IPR018109">
    <property type="entry name" value="Folylpolyglutamate_synth_CS"/>
</dbReference>
<feature type="binding site" evidence="12">
    <location>
        <position position="457"/>
    </location>
    <ligand>
        <name>meso-2,6-diaminopimelate</name>
        <dbReference type="ChEBI" id="CHEBI:57791"/>
    </ligand>
</feature>
<dbReference type="Gene3D" id="3.40.1390.10">
    <property type="entry name" value="MurE/MurF, N-terminal domain"/>
    <property type="match status" value="1"/>
</dbReference>
<dbReference type="InterPro" id="IPR004101">
    <property type="entry name" value="Mur_ligase_C"/>
</dbReference>
<dbReference type="InterPro" id="IPR013221">
    <property type="entry name" value="Mur_ligase_cen"/>
</dbReference>
<dbReference type="PROSITE" id="PS01011">
    <property type="entry name" value="FOLYLPOLYGLU_SYNT_1"/>
    <property type="match status" value="1"/>
</dbReference>
<feature type="binding site" evidence="12">
    <location>
        <begin position="405"/>
        <end position="408"/>
    </location>
    <ligand>
        <name>meso-2,6-diaminopimelate</name>
        <dbReference type="ChEBI" id="CHEBI:57791"/>
    </ligand>
</feature>
<comment type="caution">
    <text evidence="17">The sequence shown here is derived from an EMBL/GenBank/DDBJ whole genome shotgun (WGS) entry which is preliminary data.</text>
</comment>
<evidence type="ECO:0000256" key="2">
    <source>
        <dbReference type="ARBA" id="ARBA00005898"/>
    </source>
</evidence>
<dbReference type="EC" id="6.3.2.13" evidence="12"/>
<keyword evidence="5 12" id="KW-0132">Cell division</keyword>
<evidence type="ECO:0000256" key="7">
    <source>
        <dbReference type="ARBA" id="ARBA00022840"/>
    </source>
</evidence>
<evidence type="ECO:0000256" key="4">
    <source>
        <dbReference type="ARBA" id="ARBA00022598"/>
    </source>
</evidence>
<dbReference type="GO" id="GO:0071555">
    <property type="term" value="P:cell wall organization"/>
    <property type="evidence" value="ECO:0007669"/>
    <property type="project" value="UniProtKB-KW"/>
</dbReference>
<dbReference type="Gene3D" id="3.40.1190.10">
    <property type="entry name" value="Mur-like, catalytic domain"/>
    <property type="match status" value="1"/>
</dbReference>
<evidence type="ECO:0000259" key="15">
    <source>
        <dbReference type="Pfam" id="PF02875"/>
    </source>
</evidence>
<evidence type="ECO:0000256" key="9">
    <source>
        <dbReference type="ARBA" id="ARBA00022984"/>
    </source>
</evidence>
<dbReference type="GO" id="GO:0005524">
    <property type="term" value="F:ATP binding"/>
    <property type="evidence" value="ECO:0007669"/>
    <property type="project" value="UniProtKB-UniRule"/>
</dbReference>
<evidence type="ECO:0000256" key="6">
    <source>
        <dbReference type="ARBA" id="ARBA00022741"/>
    </source>
</evidence>
<dbReference type="InterPro" id="IPR035911">
    <property type="entry name" value="MurE/MurF_N"/>
</dbReference>
<evidence type="ECO:0000313" key="17">
    <source>
        <dbReference type="EMBL" id="TCK97863.1"/>
    </source>
</evidence>
<dbReference type="GO" id="GO:0004326">
    <property type="term" value="F:tetrahydrofolylpolyglutamate synthase activity"/>
    <property type="evidence" value="ECO:0007669"/>
    <property type="project" value="InterPro"/>
</dbReference>
<comment type="catalytic activity">
    <reaction evidence="12">
        <text>UDP-N-acetyl-alpha-D-muramoyl-L-alanyl-D-glutamate + meso-2,6-diaminopimelate + ATP = UDP-N-acetyl-alpha-D-muramoyl-L-alanyl-gamma-D-glutamyl-meso-2,6-diaminopimelate + ADP + phosphate + H(+)</text>
        <dbReference type="Rhea" id="RHEA:23676"/>
        <dbReference type="ChEBI" id="CHEBI:15378"/>
        <dbReference type="ChEBI" id="CHEBI:30616"/>
        <dbReference type="ChEBI" id="CHEBI:43474"/>
        <dbReference type="ChEBI" id="CHEBI:57791"/>
        <dbReference type="ChEBI" id="CHEBI:83900"/>
        <dbReference type="ChEBI" id="CHEBI:83905"/>
        <dbReference type="ChEBI" id="CHEBI:456216"/>
        <dbReference type="EC" id="6.3.2.13"/>
    </reaction>
</comment>
<dbReference type="Proteomes" id="UP000294545">
    <property type="component" value="Unassembled WGS sequence"/>
</dbReference>
<dbReference type="GO" id="GO:0051301">
    <property type="term" value="P:cell division"/>
    <property type="evidence" value="ECO:0007669"/>
    <property type="project" value="UniProtKB-KW"/>
</dbReference>
<dbReference type="GO" id="GO:0008360">
    <property type="term" value="P:regulation of cell shape"/>
    <property type="evidence" value="ECO:0007669"/>
    <property type="project" value="UniProtKB-KW"/>
</dbReference>
<dbReference type="Pfam" id="PF08245">
    <property type="entry name" value="Mur_ligase_M"/>
    <property type="match status" value="1"/>
</dbReference>
<dbReference type="GO" id="GO:0000287">
    <property type="term" value="F:magnesium ion binding"/>
    <property type="evidence" value="ECO:0007669"/>
    <property type="project" value="UniProtKB-UniRule"/>
</dbReference>
<keyword evidence="4 12" id="KW-0436">Ligase</keyword>
<keyword evidence="10 12" id="KW-0131">Cell cycle</keyword>
<comment type="caution">
    <text evidence="12">Lacks conserved residue(s) required for the propagation of feature annotation.</text>
</comment>
<feature type="domain" description="Mur ligase C-terminal" evidence="15">
    <location>
        <begin position="332"/>
        <end position="459"/>
    </location>
</feature>
<keyword evidence="3 12" id="KW-0963">Cytoplasm</keyword>
<dbReference type="GO" id="GO:0005737">
    <property type="term" value="C:cytoplasm"/>
    <property type="evidence" value="ECO:0007669"/>
    <property type="project" value="UniProtKB-SubCell"/>
</dbReference>
<gene>
    <name evidence="12" type="primary">murE</name>
    <name evidence="17" type="ORF">EDC19_0265</name>
</gene>
<feature type="domain" description="Mur ligase N-terminal catalytic" evidence="14">
    <location>
        <begin position="23"/>
        <end position="98"/>
    </location>
</feature>
<accession>A0A4R1N5H4</accession>